<dbReference type="EMBL" id="QFOI01000116">
    <property type="protein sequence ID" value="PZP49337.1"/>
    <property type="molecule type" value="Genomic_DNA"/>
</dbReference>
<reference evidence="1 2" key="1">
    <citation type="submission" date="2017-11" db="EMBL/GenBank/DDBJ databases">
        <title>Infants hospitalized years apart are colonized by the same room-sourced microbial strains.</title>
        <authorList>
            <person name="Brooks B."/>
            <person name="Olm M.R."/>
            <person name="Firek B.A."/>
            <person name="Baker R."/>
            <person name="Thomas B.C."/>
            <person name="Morowitz M.J."/>
            <person name="Banfield J.F."/>
        </authorList>
    </citation>
    <scope>NUCLEOTIDE SEQUENCE [LARGE SCALE GENOMIC DNA]</scope>
    <source>
        <strain evidence="1">S2_009_000_R2_76</strain>
    </source>
</reference>
<dbReference type="InterPro" id="IPR034660">
    <property type="entry name" value="DinB/YfiT-like"/>
</dbReference>
<proteinExistence type="predicted"/>
<dbReference type="Gene3D" id="1.20.120.450">
    <property type="entry name" value="dinb family like domain"/>
    <property type="match status" value="1"/>
</dbReference>
<dbReference type="Pfam" id="PF07609">
    <property type="entry name" value="DUF1572"/>
    <property type="match status" value="1"/>
</dbReference>
<dbReference type="AlphaFoldDB" id="A0A2W5F651"/>
<sequence>MIHTLRKLFDRDLHKLKEEIELYQNEDRIWYIEKNIANSGGNLCLHLVGNLKTYIGLHIGNFAYTRQRDLEFSLKNVPRTELIQHIQETIEIVDKSLSQLDESRLKEDFPIEVFSGKTTTIEYMLTHLATHLSYHLGQVNYHRRLLDSE</sequence>
<dbReference type="Proteomes" id="UP000249645">
    <property type="component" value="Unassembled WGS sequence"/>
</dbReference>
<gene>
    <name evidence="1" type="ORF">DI598_08115</name>
</gene>
<name>A0A2W5F651_9SPHI</name>
<evidence type="ECO:0000313" key="1">
    <source>
        <dbReference type="EMBL" id="PZP49337.1"/>
    </source>
</evidence>
<organism evidence="1 2">
    <name type="scientific">Pseudopedobacter saltans</name>
    <dbReference type="NCBI Taxonomy" id="151895"/>
    <lineage>
        <taxon>Bacteria</taxon>
        <taxon>Pseudomonadati</taxon>
        <taxon>Bacteroidota</taxon>
        <taxon>Sphingobacteriia</taxon>
        <taxon>Sphingobacteriales</taxon>
        <taxon>Sphingobacteriaceae</taxon>
        <taxon>Pseudopedobacter</taxon>
    </lineage>
</organism>
<evidence type="ECO:0000313" key="2">
    <source>
        <dbReference type="Proteomes" id="UP000249645"/>
    </source>
</evidence>
<dbReference type="InterPro" id="IPR011466">
    <property type="entry name" value="DUF1572"/>
</dbReference>
<accession>A0A2W5F651</accession>
<comment type="caution">
    <text evidence="1">The sequence shown here is derived from an EMBL/GenBank/DDBJ whole genome shotgun (WGS) entry which is preliminary data.</text>
</comment>
<dbReference type="SUPFAM" id="SSF109854">
    <property type="entry name" value="DinB/YfiT-like putative metalloenzymes"/>
    <property type="match status" value="1"/>
</dbReference>
<protein>
    <submittedName>
        <fullName evidence="1">DinB superfamily protein</fullName>
    </submittedName>
</protein>